<proteinExistence type="predicted"/>
<evidence type="ECO:0000313" key="4">
    <source>
        <dbReference type="Proteomes" id="UP000326857"/>
    </source>
</evidence>
<accession>A0A5E7YW12</accession>
<gene>
    <name evidence="1" type="ORF">C8J26_2245</name>
    <name evidence="2" type="ORF">SPHINGO391_390207</name>
</gene>
<evidence type="ECO:0000313" key="3">
    <source>
        <dbReference type="Proteomes" id="UP000244189"/>
    </source>
</evidence>
<organism evidence="1 3">
    <name type="scientific">Sphingomonas aurantiaca</name>
    <dbReference type="NCBI Taxonomy" id="185949"/>
    <lineage>
        <taxon>Bacteria</taxon>
        <taxon>Pseudomonadati</taxon>
        <taxon>Pseudomonadota</taxon>
        <taxon>Alphaproteobacteria</taxon>
        <taxon>Sphingomonadales</taxon>
        <taxon>Sphingomonadaceae</taxon>
        <taxon>Sphingomonas</taxon>
    </lineage>
</organism>
<dbReference type="EMBL" id="QAOG01000003">
    <property type="protein sequence ID" value="PTQ60533.1"/>
    <property type="molecule type" value="Genomic_DNA"/>
</dbReference>
<dbReference type="EMBL" id="CABVLI010000033">
    <property type="protein sequence ID" value="VVT08623.1"/>
    <property type="molecule type" value="Genomic_DNA"/>
</dbReference>
<evidence type="ECO:0000313" key="1">
    <source>
        <dbReference type="EMBL" id="PTQ60533.1"/>
    </source>
</evidence>
<reference evidence="1 3" key="1">
    <citation type="submission" date="2018-04" db="EMBL/GenBank/DDBJ databases">
        <title>Genomic Encyclopedia of Type Strains, Phase III (KMG-III): the genomes of soil and plant-associated and newly described type strains.</title>
        <authorList>
            <person name="Whitman W."/>
        </authorList>
    </citation>
    <scope>NUCLEOTIDE SEQUENCE [LARGE SCALE GENOMIC DNA]</scope>
    <source>
        <strain evidence="1 3">MA101b</strain>
    </source>
</reference>
<accession>A0A2T5GMJ3</accession>
<keyword evidence="3" id="KW-1185">Reference proteome</keyword>
<dbReference type="AlphaFoldDB" id="A0A2T5GMJ3"/>
<protein>
    <submittedName>
        <fullName evidence="1">Uncharacterized protein</fullName>
    </submittedName>
</protein>
<evidence type="ECO:0000313" key="2">
    <source>
        <dbReference type="EMBL" id="VVT08623.1"/>
    </source>
</evidence>
<reference evidence="2 4" key="2">
    <citation type="submission" date="2019-09" db="EMBL/GenBank/DDBJ databases">
        <authorList>
            <person name="Dittami M. S."/>
        </authorList>
    </citation>
    <scope>NUCLEOTIDE SEQUENCE [LARGE SCALE GENOMIC DNA]</scope>
    <source>
        <strain evidence="2">SPHINGO391</strain>
    </source>
</reference>
<name>A0A2T5GMJ3_9SPHN</name>
<dbReference type="RefSeq" id="WP_056416869.1">
    <property type="nucleotide sequence ID" value="NZ_JAPZPS010000002.1"/>
</dbReference>
<dbReference type="Proteomes" id="UP000244189">
    <property type="component" value="Unassembled WGS sequence"/>
</dbReference>
<dbReference type="Proteomes" id="UP000326857">
    <property type="component" value="Unassembled WGS sequence"/>
</dbReference>
<sequence>MAISYLKATTPAKAGVQLGTVTLAKAAHRYPDLPTWAPASAGVAAGRVAGGGVAAGGVAAVAADAVTHIQIKHQSGRDL</sequence>